<dbReference type="OrthoDB" id="2193909at2759"/>
<dbReference type="HOGENOM" id="CLU_1713232_0_0_1"/>
<dbReference type="Pfam" id="PF17012">
    <property type="entry name" value="DUF5091"/>
    <property type="match status" value="2"/>
</dbReference>
<dbReference type="VEuPathDB" id="MicrosporidiaDB:EDEG_00926"/>
<dbReference type="InterPro" id="IPR031527">
    <property type="entry name" value="DUF5091"/>
</dbReference>
<accession>J8ZZ14</accession>
<comment type="caution">
    <text evidence="1">The sequence shown here is derived from an EMBL/GenBank/DDBJ whole genome shotgun (WGS) entry which is preliminary data.</text>
</comment>
<reference evidence="2" key="2">
    <citation type="submission" date="2015-07" db="EMBL/GenBank/DDBJ databases">
        <title>Contrasting host-pathogen interactions and genome evolution in two generalist and specialist microsporidian pathogens of mosquitoes.</title>
        <authorList>
            <consortium name="The Broad Institute Genomics Platform"/>
            <consortium name="The Broad Institute Genome Sequencing Center for Infectious Disease"/>
            <person name="Cuomo C.A."/>
            <person name="Sanscrainte N.D."/>
            <person name="Goldberg J.M."/>
            <person name="Heiman D."/>
            <person name="Young S."/>
            <person name="Zeng Q."/>
            <person name="Becnel J.J."/>
            <person name="Birren B.W."/>
        </authorList>
    </citation>
    <scope>NUCLEOTIDE SEQUENCE [LARGE SCALE GENOMIC DNA]</scope>
    <source>
        <strain evidence="2">USNM 41457</strain>
    </source>
</reference>
<evidence type="ECO:0000313" key="1">
    <source>
        <dbReference type="EMBL" id="EJW04933.1"/>
    </source>
</evidence>
<dbReference type="Proteomes" id="UP000003163">
    <property type="component" value="Unassembled WGS sequence"/>
</dbReference>
<keyword evidence="2" id="KW-1185">Reference proteome</keyword>
<name>J8ZZ14_EDHAE</name>
<protein>
    <submittedName>
        <fullName evidence="1">Uncharacterized protein</fullName>
    </submittedName>
</protein>
<sequence>MIQKAIETFDKFLQCQDDISIFKSNSYIRLNMLYFSPFCIRSFYEKLLSMGLIRWSATTTSIIFQFETSKQSFIDNSVDISKLPPTFDVIFEGQFSIYIELNDSAKSKENNKYEDFKIYSIELDFEPSVSHKDFYNILYEIESFLKGLDAVFFMCTEDSIDQEIMNNPLSNSIDFMFKRIQNKRKNI</sequence>
<dbReference type="AlphaFoldDB" id="J8ZZ14"/>
<organism evidence="1 2">
    <name type="scientific">Edhazardia aedis (strain USNM 41457)</name>
    <name type="common">Microsporidian parasite</name>
    <dbReference type="NCBI Taxonomy" id="1003232"/>
    <lineage>
        <taxon>Eukaryota</taxon>
        <taxon>Fungi</taxon>
        <taxon>Fungi incertae sedis</taxon>
        <taxon>Microsporidia</taxon>
        <taxon>Edhazardia</taxon>
    </lineage>
</organism>
<proteinExistence type="predicted"/>
<dbReference type="EMBL" id="AFBI03000012">
    <property type="protein sequence ID" value="EJW04933.1"/>
    <property type="molecule type" value="Genomic_DNA"/>
</dbReference>
<reference evidence="1 2" key="1">
    <citation type="submission" date="2011-08" db="EMBL/GenBank/DDBJ databases">
        <authorList>
            <person name="Liu Z.J."/>
            <person name="Shi F.L."/>
            <person name="Lu J.Q."/>
            <person name="Li M."/>
            <person name="Wang Z.L."/>
        </authorList>
    </citation>
    <scope>NUCLEOTIDE SEQUENCE [LARGE SCALE GENOMIC DNA]</scope>
    <source>
        <strain evidence="1 2">USNM 41457</strain>
    </source>
</reference>
<evidence type="ECO:0000313" key="2">
    <source>
        <dbReference type="Proteomes" id="UP000003163"/>
    </source>
</evidence>
<dbReference type="InParanoid" id="J8ZZ14"/>
<dbReference type="OMA" id="YFINSDY"/>
<gene>
    <name evidence="1" type="ORF">EDEG_00926</name>
</gene>